<comment type="caution">
    <text evidence="1">The sequence shown here is derived from an EMBL/GenBank/DDBJ whole genome shotgun (WGS) entry which is preliminary data.</text>
</comment>
<keyword evidence="2" id="KW-1185">Reference proteome</keyword>
<evidence type="ECO:0000313" key="2">
    <source>
        <dbReference type="Proteomes" id="UP001187192"/>
    </source>
</evidence>
<sequence>MIMMAFKEGLKVWYSSKYLSVSDDPAWEVGALQFGIRAEFLPSSFTVLLPAPQF</sequence>
<evidence type="ECO:0000313" key="1">
    <source>
        <dbReference type="EMBL" id="GMN25807.1"/>
    </source>
</evidence>
<protein>
    <submittedName>
        <fullName evidence="1">Uncharacterized protein</fullName>
    </submittedName>
</protein>
<dbReference type="EMBL" id="BTGU01005597">
    <property type="protein sequence ID" value="GMN25807.1"/>
    <property type="molecule type" value="Genomic_DNA"/>
</dbReference>
<reference evidence="1" key="1">
    <citation type="submission" date="2023-07" db="EMBL/GenBank/DDBJ databases">
        <title>draft genome sequence of fig (Ficus carica).</title>
        <authorList>
            <person name="Takahashi T."/>
            <person name="Nishimura K."/>
        </authorList>
    </citation>
    <scope>NUCLEOTIDE SEQUENCE</scope>
</reference>
<gene>
    <name evidence="1" type="ORF">TIFTF001_047752</name>
</gene>
<organism evidence="1 2">
    <name type="scientific">Ficus carica</name>
    <name type="common">Common fig</name>
    <dbReference type="NCBI Taxonomy" id="3494"/>
    <lineage>
        <taxon>Eukaryota</taxon>
        <taxon>Viridiplantae</taxon>
        <taxon>Streptophyta</taxon>
        <taxon>Embryophyta</taxon>
        <taxon>Tracheophyta</taxon>
        <taxon>Spermatophyta</taxon>
        <taxon>Magnoliopsida</taxon>
        <taxon>eudicotyledons</taxon>
        <taxon>Gunneridae</taxon>
        <taxon>Pentapetalae</taxon>
        <taxon>rosids</taxon>
        <taxon>fabids</taxon>
        <taxon>Rosales</taxon>
        <taxon>Moraceae</taxon>
        <taxon>Ficeae</taxon>
        <taxon>Ficus</taxon>
    </lineage>
</organism>
<proteinExistence type="predicted"/>
<dbReference type="AlphaFoldDB" id="A0AA87YYA1"/>
<name>A0AA87YYA1_FICCA</name>
<dbReference type="Proteomes" id="UP001187192">
    <property type="component" value="Unassembled WGS sequence"/>
</dbReference>
<accession>A0AA87YYA1</accession>